<gene>
    <name evidence="1" type="ordered locus">P9303_09031</name>
</gene>
<evidence type="ECO:0000313" key="2">
    <source>
        <dbReference type="Proteomes" id="UP000002274"/>
    </source>
</evidence>
<accession>A2C844</accession>
<dbReference type="KEGG" id="pmf:P9303_09031"/>
<organism evidence="1 2">
    <name type="scientific">Prochlorococcus marinus (strain MIT 9303)</name>
    <dbReference type="NCBI Taxonomy" id="59922"/>
    <lineage>
        <taxon>Bacteria</taxon>
        <taxon>Bacillati</taxon>
        <taxon>Cyanobacteriota</taxon>
        <taxon>Cyanophyceae</taxon>
        <taxon>Synechococcales</taxon>
        <taxon>Prochlorococcaceae</taxon>
        <taxon>Prochlorococcus</taxon>
    </lineage>
</organism>
<name>A2C844_PROM3</name>
<dbReference type="AlphaFoldDB" id="A2C844"/>
<sequence>MANQDEPLIAGTSNWKCKSKLVIGWMNSGRGQLRLGAVARQFMTLFALPESQK</sequence>
<protein>
    <submittedName>
        <fullName evidence="1">Uncharacterized protein</fullName>
    </submittedName>
</protein>
<dbReference type="HOGENOM" id="CLU_3065000_0_0_3"/>
<dbReference type="EMBL" id="CP000554">
    <property type="protein sequence ID" value="ABM77654.1"/>
    <property type="molecule type" value="Genomic_DNA"/>
</dbReference>
<reference evidence="1 2" key="1">
    <citation type="journal article" date="2007" name="PLoS Genet.">
        <title>Patterns and implications of gene gain and loss in the evolution of Prochlorococcus.</title>
        <authorList>
            <person name="Kettler G.C."/>
            <person name="Martiny A.C."/>
            <person name="Huang K."/>
            <person name="Zucker J."/>
            <person name="Coleman M.L."/>
            <person name="Rodrigue S."/>
            <person name="Chen F."/>
            <person name="Lapidus A."/>
            <person name="Ferriera S."/>
            <person name="Johnson J."/>
            <person name="Steglich C."/>
            <person name="Church G.M."/>
            <person name="Richardson P."/>
            <person name="Chisholm S.W."/>
        </authorList>
    </citation>
    <scope>NUCLEOTIDE SEQUENCE [LARGE SCALE GENOMIC DNA]</scope>
    <source>
        <strain evidence="1 2">MIT 9303</strain>
    </source>
</reference>
<evidence type="ECO:0000313" key="1">
    <source>
        <dbReference type="EMBL" id="ABM77654.1"/>
    </source>
</evidence>
<dbReference type="Proteomes" id="UP000002274">
    <property type="component" value="Chromosome"/>
</dbReference>
<proteinExistence type="predicted"/>